<feature type="signal peptide" evidence="1">
    <location>
        <begin position="1"/>
        <end position="22"/>
    </location>
</feature>
<comment type="caution">
    <text evidence="2">The sequence shown here is derived from an EMBL/GenBank/DDBJ whole genome shotgun (WGS) entry which is preliminary data.</text>
</comment>
<evidence type="ECO:0000313" key="3">
    <source>
        <dbReference type="Proteomes" id="UP000295367"/>
    </source>
</evidence>
<evidence type="ECO:0008006" key="4">
    <source>
        <dbReference type="Google" id="ProtNLM"/>
    </source>
</evidence>
<protein>
    <recommendedName>
        <fullName evidence="4">DUF839 domain-containing protein</fullName>
    </recommendedName>
</protein>
<keyword evidence="1" id="KW-0732">Signal</keyword>
<sequence length="655" mass="71222">MMKRKLLVSAVLSTLYAPFGMADMPVVSVEFTETKAPITTEQLQKAYTESSAIVTYANGKKSIFPLSYNALYSSGEQIGNWKAGTIVDKNGNILQTAQIDEAGTTAQGPFYAHSPDANSLMKQGDNIFLVTHLEYDTEAPNVNPSKPMVSMYGALPMVMNLASIKQNHRNGMLNAFDLKNVDMSGVDGLWIPCAGELTPWNTHIGGEEYEPDARAFQSKPLTAMNLFLDASAQLPPNGANPYKYGMITEVTVSKKGNSEVVKHYAMGRLANELAHVMPDGRTAYKGDDGRDVVLTMFVADKAKDLSKGTIYAAKLQQNDGSNGGQFGIQWIKLGHASDSEINAIVASGIQFSDIFDIASKTEYQANPAAYADYKAVYAYTGTGGKTALEYLKVKAGMDKAAAFLETRRYAAYMGATTEFTKMEGETSNNADKKLYVAMSYVQNSMLAGQNADHPADDIHLDSDPKDLACGIVYESNLKGGQQDTSGNPINSQWVATDMNALLMGAQKPATQTAYGTYDKCDTDKMANPDNLKYSEAMRTLFIGEDSGNHLNNFLWAYNVDTKKSTRIATNRAGAEWTGLQAVDDMNGFAYIMSNIQHPGAADDLSGYKSKIPEFDAFRAGIDQRGVVGYIGGLPAIKVKKTEEHHEHEIDGNDDD</sequence>
<dbReference type="Proteomes" id="UP000295367">
    <property type="component" value="Unassembled WGS sequence"/>
</dbReference>
<gene>
    <name evidence="2" type="ORF">EDC63_1242</name>
</gene>
<accession>A0A4V2W0Y3</accession>
<feature type="chain" id="PRO_5020589572" description="DUF839 domain-containing protein" evidence="1">
    <location>
        <begin position="23"/>
        <end position="655"/>
    </location>
</feature>
<dbReference type="InterPro" id="IPR008557">
    <property type="entry name" value="PhoX"/>
</dbReference>
<dbReference type="AlphaFoldDB" id="A0A4V2W0Y3"/>
<proteinExistence type="predicted"/>
<keyword evidence="3" id="KW-1185">Reference proteome</keyword>
<dbReference type="EMBL" id="SMCO01000024">
    <property type="protein sequence ID" value="TCV81255.1"/>
    <property type="molecule type" value="Genomic_DNA"/>
</dbReference>
<organism evidence="2 3">
    <name type="scientific">Sulfurirhabdus autotrophica</name>
    <dbReference type="NCBI Taxonomy" id="1706046"/>
    <lineage>
        <taxon>Bacteria</taxon>
        <taxon>Pseudomonadati</taxon>
        <taxon>Pseudomonadota</taxon>
        <taxon>Betaproteobacteria</taxon>
        <taxon>Nitrosomonadales</taxon>
        <taxon>Sulfuricellaceae</taxon>
        <taxon>Sulfurirhabdus</taxon>
    </lineage>
</organism>
<reference evidence="2 3" key="1">
    <citation type="submission" date="2019-03" db="EMBL/GenBank/DDBJ databases">
        <title>Genomic Encyclopedia of Type Strains, Phase IV (KMG-IV): sequencing the most valuable type-strain genomes for metagenomic binning, comparative biology and taxonomic classification.</title>
        <authorList>
            <person name="Goeker M."/>
        </authorList>
    </citation>
    <scope>NUCLEOTIDE SEQUENCE [LARGE SCALE GENOMIC DNA]</scope>
    <source>
        <strain evidence="2 3">DSM 100309</strain>
    </source>
</reference>
<evidence type="ECO:0000256" key="1">
    <source>
        <dbReference type="SAM" id="SignalP"/>
    </source>
</evidence>
<dbReference type="RefSeq" id="WP_124946653.1">
    <property type="nucleotide sequence ID" value="NZ_BHVT01000038.1"/>
</dbReference>
<dbReference type="OrthoDB" id="9801383at2"/>
<evidence type="ECO:0000313" key="2">
    <source>
        <dbReference type="EMBL" id="TCV81255.1"/>
    </source>
</evidence>
<name>A0A4V2W0Y3_9PROT</name>
<dbReference type="PANTHER" id="PTHR35399:SF2">
    <property type="entry name" value="DUF839 DOMAIN-CONTAINING PROTEIN"/>
    <property type="match status" value="1"/>
</dbReference>
<dbReference type="Pfam" id="PF05787">
    <property type="entry name" value="PhoX"/>
    <property type="match status" value="1"/>
</dbReference>
<dbReference type="PANTHER" id="PTHR35399">
    <property type="entry name" value="SLR8030 PROTEIN"/>
    <property type="match status" value="1"/>
</dbReference>